<feature type="region of interest" description="Disordered" evidence="1">
    <location>
        <begin position="230"/>
        <end position="253"/>
    </location>
</feature>
<dbReference type="Proteomes" id="UP000594261">
    <property type="component" value="Chromosome 10"/>
</dbReference>
<dbReference type="PANTHER" id="PTHR34677">
    <property type="match status" value="1"/>
</dbReference>
<accession>A0A7N2MNL1</accession>
<dbReference type="InParanoid" id="A0A7N2MNL1"/>
<dbReference type="Gramene" id="QL10p010166:mrna">
    <property type="protein sequence ID" value="QL10p010166:mrna"/>
    <property type="gene ID" value="QL10p010166"/>
</dbReference>
<feature type="compositionally biased region" description="Basic and acidic residues" evidence="1">
    <location>
        <begin position="479"/>
        <end position="513"/>
    </location>
</feature>
<protein>
    <submittedName>
        <fullName evidence="2">Uncharacterized protein</fullName>
    </submittedName>
</protein>
<proteinExistence type="predicted"/>
<evidence type="ECO:0000256" key="1">
    <source>
        <dbReference type="SAM" id="MobiDB-lite"/>
    </source>
</evidence>
<dbReference type="PANTHER" id="PTHR34677:SF1">
    <property type="entry name" value="TRANSMEMBRANE PROTEIN"/>
    <property type="match status" value="1"/>
</dbReference>
<evidence type="ECO:0000313" key="3">
    <source>
        <dbReference type="Proteomes" id="UP000594261"/>
    </source>
</evidence>
<reference evidence="2" key="2">
    <citation type="submission" date="2021-01" db="UniProtKB">
        <authorList>
            <consortium name="EnsemblPlants"/>
        </authorList>
    </citation>
    <scope>IDENTIFICATION</scope>
</reference>
<feature type="region of interest" description="Disordered" evidence="1">
    <location>
        <begin position="362"/>
        <end position="385"/>
    </location>
</feature>
<dbReference type="EMBL" id="LRBV02000010">
    <property type="status" value="NOT_ANNOTATED_CDS"/>
    <property type="molecule type" value="Genomic_DNA"/>
</dbReference>
<dbReference type="EnsemblPlants" id="QL10p010166:mrna">
    <property type="protein sequence ID" value="QL10p010166:mrna"/>
    <property type="gene ID" value="QL10p010166"/>
</dbReference>
<name>A0A7N2MNL1_QUELO</name>
<keyword evidence="3" id="KW-1185">Reference proteome</keyword>
<feature type="region of interest" description="Disordered" evidence="1">
    <location>
        <begin position="149"/>
        <end position="173"/>
    </location>
</feature>
<feature type="region of interest" description="Disordered" evidence="1">
    <location>
        <begin position="469"/>
        <end position="545"/>
    </location>
</feature>
<reference evidence="2 3" key="1">
    <citation type="journal article" date="2016" name="G3 (Bethesda)">
        <title>First Draft Assembly and Annotation of the Genome of a California Endemic Oak Quercus lobata Nee (Fagaceae).</title>
        <authorList>
            <person name="Sork V.L."/>
            <person name="Fitz-Gibbon S.T."/>
            <person name="Puiu D."/>
            <person name="Crepeau M."/>
            <person name="Gugger P.F."/>
            <person name="Sherman R."/>
            <person name="Stevens K."/>
            <person name="Langley C.H."/>
            <person name="Pellegrini M."/>
            <person name="Salzberg S.L."/>
        </authorList>
    </citation>
    <scope>NUCLEOTIDE SEQUENCE [LARGE SCALE GENOMIC DNA]</scope>
    <source>
        <strain evidence="2 3">cv. SW786</strain>
    </source>
</reference>
<feature type="compositionally biased region" description="Polar residues" evidence="1">
    <location>
        <begin position="149"/>
        <end position="166"/>
    </location>
</feature>
<evidence type="ECO:0000313" key="2">
    <source>
        <dbReference type="EnsemblPlants" id="QL10p010166:mrna"/>
    </source>
</evidence>
<feature type="compositionally biased region" description="Polar residues" evidence="1">
    <location>
        <begin position="232"/>
        <end position="253"/>
    </location>
</feature>
<dbReference type="AlphaFoldDB" id="A0A7N2MNL1"/>
<organism evidence="2 3">
    <name type="scientific">Quercus lobata</name>
    <name type="common">Valley oak</name>
    <dbReference type="NCBI Taxonomy" id="97700"/>
    <lineage>
        <taxon>Eukaryota</taxon>
        <taxon>Viridiplantae</taxon>
        <taxon>Streptophyta</taxon>
        <taxon>Embryophyta</taxon>
        <taxon>Tracheophyta</taxon>
        <taxon>Spermatophyta</taxon>
        <taxon>Magnoliopsida</taxon>
        <taxon>eudicotyledons</taxon>
        <taxon>Gunneridae</taxon>
        <taxon>Pentapetalae</taxon>
        <taxon>rosids</taxon>
        <taxon>fabids</taxon>
        <taxon>Fagales</taxon>
        <taxon>Fagaceae</taxon>
        <taxon>Quercus</taxon>
    </lineage>
</organism>
<sequence length="568" mass="61654">MLATASFVATSITAGLLTVSIASLSSIGTFSTPFSSFSNPAMRLPVNYYEFARGLQWSIPYFSLPWETGHIQPVVVGSNPPTNSDSYRSKIHDSGIFLATMVDSLTSNTSFDTHGDDGIIASDDKTEDLCLKAREVSRENVVRTSETMLYSTPRSSMQSTSRSTGPNHIPSKRSDTVVTLVDSLTSNTSFHTHGDDGIIASNVETEDLCPKAEEAFGENVLRTLGTRLDLAPQSSMQSTSHSTRPSNIPSKRSDTTATLVDFFTSGTSFLTLGDDGFIAFDDKTRDLCPKAEVVSRDNVVRTLGMRLDSTPPSLAQSITSVHTHGDDGIIAFDGETEELSRKVEEVSGGSVLRTLETRLDLAPPSSTRSTSRSTQPSPIPSTRSRTVATLAGSLTSSSCVHPHGDDGIIASDDNTEELLFLILNKPFINKAVQLVEIISVSSEMVSIGLALLFISPDFLESEFLGIFGDGDQGPEEDNVNIHDQGKEKTNDTGDQAKEETNDNDDKGEEETNRRNSGSSNRRNSKRRNRNRNFGSKNSGTTMPEKSWLNQLRELVKVVTNCMGLPKII</sequence>
<feature type="compositionally biased region" description="Low complexity" evidence="1">
    <location>
        <begin position="363"/>
        <end position="385"/>
    </location>
</feature>